<feature type="chain" id="PRO_5036518986" description="Carboxypeptidase" evidence="8">
    <location>
        <begin position="31"/>
        <end position="438"/>
    </location>
</feature>
<feature type="signal peptide" evidence="8">
    <location>
        <begin position="1"/>
        <end position="30"/>
    </location>
</feature>
<proteinExistence type="inferred from homology"/>
<dbReference type="Pfam" id="PF00450">
    <property type="entry name" value="Peptidase_S10"/>
    <property type="match status" value="1"/>
</dbReference>
<keyword evidence="7" id="KW-0325">Glycoprotein</keyword>
<keyword evidence="6 8" id="KW-0378">Hydrolase</keyword>
<evidence type="ECO:0000256" key="8">
    <source>
        <dbReference type="RuleBase" id="RU361156"/>
    </source>
</evidence>
<comment type="subcellular location">
    <subcellularLocation>
        <location evidence="1">Secreted</location>
    </subcellularLocation>
</comment>
<dbReference type="EC" id="3.4.16.-" evidence="8"/>
<evidence type="ECO:0000256" key="4">
    <source>
        <dbReference type="ARBA" id="ARBA00022645"/>
    </source>
</evidence>
<protein>
    <recommendedName>
        <fullName evidence="8">Carboxypeptidase</fullName>
        <ecNumber evidence="8">3.4.16.-</ecNumber>
    </recommendedName>
</protein>
<gene>
    <name evidence="9" type="ORF">SASPL_140095</name>
</gene>
<keyword evidence="3" id="KW-0964">Secreted</keyword>
<dbReference type="PANTHER" id="PTHR11802">
    <property type="entry name" value="SERINE PROTEASE FAMILY S10 SERINE CARBOXYPEPTIDASE"/>
    <property type="match status" value="1"/>
</dbReference>
<dbReference type="EMBL" id="PNBA02000015">
    <property type="protein sequence ID" value="KAG6398628.1"/>
    <property type="molecule type" value="Genomic_DNA"/>
</dbReference>
<dbReference type="Proteomes" id="UP000298416">
    <property type="component" value="Unassembled WGS sequence"/>
</dbReference>
<dbReference type="SUPFAM" id="SSF53474">
    <property type="entry name" value="alpha/beta-Hydrolases"/>
    <property type="match status" value="1"/>
</dbReference>
<dbReference type="GO" id="GO:0005576">
    <property type="term" value="C:extracellular region"/>
    <property type="evidence" value="ECO:0007669"/>
    <property type="project" value="UniProtKB-SubCell"/>
</dbReference>
<dbReference type="GO" id="GO:0006508">
    <property type="term" value="P:proteolysis"/>
    <property type="evidence" value="ECO:0007669"/>
    <property type="project" value="UniProtKB-KW"/>
</dbReference>
<evidence type="ECO:0000256" key="5">
    <source>
        <dbReference type="ARBA" id="ARBA00022670"/>
    </source>
</evidence>
<dbReference type="InterPro" id="IPR001563">
    <property type="entry name" value="Peptidase_S10"/>
</dbReference>
<dbReference type="FunFam" id="3.40.50.1820:FF:000163">
    <property type="entry name" value="Carboxypeptidase"/>
    <property type="match status" value="1"/>
</dbReference>
<keyword evidence="8" id="KW-0732">Signal</keyword>
<name>A0A8X8WQY6_SALSN</name>
<keyword evidence="10" id="KW-1185">Reference proteome</keyword>
<dbReference type="OrthoDB" id="443318at2759"/>
<evidence type="ECO:0000256" key="3">
    <source>
        <dbReference type="ARBA" id="ARBA00022525"/>
    </source>
</evidence>
<evidence type="ECO:0000256" key="6">
    <source>
        <dbReference type="ARBA" id="ARBA00022801"/>
    </source>
</evidence>
<evidence type="ECO:0000256" key="7">
    <source>
        <dbReference type="ARBA" id="ARBA00023180"/>
    </source>
</evidence>
<dbReference type="InterPro" id="IPR018202">
    <property type="entry name" value="Ser_caboxypep_ser_AS"/>
</dbReference>
<accession>A0A8X8WQY6</accession>
<keyword evidence="4 8" id="KW-0121">Carboxypeptidase</keyword>
<organism evidence="9">
    <name type="scientific">Salvia splendens</name>
    <name type="common">Scarlet sage</name>
    <dbReference type="NCBI Taxonomy" id="180675"/>
    <lineage>
        <taxon>Eukaryota</taxon>
        <taxon>Viridiplantae</taxon>
        <taxon>Streptophyta</taxon>
        <taxon>Embryophyta</taxon>
        <taxon>Tracheophyta</taxon>
        <taxon>Spermatophyta</taxon>
        <taxon>Magnoliopsida</taxon>
        <taxon>eudicotyledons</taxon>
        <taxon>Gunneridae</taxon>
        <taxon>Pentapetalae</taxon>
        <taxon>asterids</taxon>
        <taxon>lamiids</taxon>
        <taxon>Lamiales</taxon>
        <taxon>Lamiaceae</taxon>
        <taxon>Nepetoideae</taxon>
        <taxon>Mentheae</taxon>
        <taxon>Salviinae</taxon>
        <taxon>Salvia</taxon>
        <taxon>Salvia subgen. Calosphace</taxon>
        <taxon>core Calosphace</taxon>
    </lineage>
</organism>
<evidence type="ECO:0000313" key="9">
    <source>
        <dbReference type="EMBL" id="KAG6398628.1"/>
    </source>
</evidence>
<reference evidence="9" key="1">
    <citation type="submission" date="2018-01" db="EMBL/GenBank/DDBJ databases">
        <authorList>
            <person name="Mao J.F."/>
        </authorList>
    </citation>
    <scope>NUCLEOTIDE SEQUENCE</scope>
    <source>
        <strain evidence="9">Huo1</strain>
        <tissue evidence="9">Leaf</tissue>
    </source>
</reference>
<dbReference type="PANTHER" id="PTHR11802:SF454">
    <property type="entry name" value="SERINE CARBOXYPEPTIDASE-LIKE 50"/>
    <property type="match status" value="1"/>
</dbReference>
<reference evidence="9" key="2">
    <citation type="submission" date="2020-08" db="EMBL/GenBank/DDBJ databases">
        <title>Plant Genome Project.</title>
        <authorList>
            <person name="Zhang R.-G."/>
        </authorList>
    </citation>
    <scope>NUCLEOTIDE SEQUENCE</scope>
    <source>
        <strain evidence="9">Huo1</strain>
        <tissue evidence="9">Leaf</tissue>
    </source>
</reference>
<sequence length="438" mass="48409">MESTPSSLNHRHLLFFLLSIIAVLRHSAAASPFPKEALPTKSGYLTVNSTTGSAIFYTFYEATNTTPNPQTPIVIWLQGGPGCSSLLANFYELGPWVVKPDLSLGPNPGPWNRIFGLLFLDNPIGSGFSIAASPQEIPRNQLGVAEHLFVAIKKFIALDANFKSRPIYITGESYAGKYVPAIGYHILKKKESGVNLAGVAIGNGLTHPEVQVSTHAVNAYNLGLINDKQKALLEGIQSKAVDYVREERWGEATDARTKVLNTLQNMTGLATLYDFTRLIPYQDDIVAEFLSNPEAKRALGANESAVFEVCSDVVGEVLKDDVMKSVKYMVEFLVKKTRVLLYQGQCDLRDGVVSTVAWMKGMEWEGIGEFLDAEREVWRVDGKLAGYMQRWKRLSHVVVMNAGHLVPTDQPVNSQVMIEDWVLEKGLFAAQETETQVK</sequence>
<keyword evidence="5 8" id="KW-0645">Protease</keyword>
<evidence type="ECO:0000313" key="10">
    <source>
        <dbReference type="Proteomes" id="UP000298416"/>
    </source>
</evidence>
<evidence type="ECO:0000256" key="2">
    <source>
        <dbReference type="ARBA" id="ARBA00009431"/>
    </source>
</evidence>
<dbReference type="PROSITE" id="PS00560">
    <property type="entry name" value="CARBOXYPEPT_SER_HIS"/>
    <property type="match status" value="1"/>
</dbReference>
<dbReference type="GO" id="GO:0004185">
    <property type="term" value="F:serine-type carboxypeptidase activity"/>
    <property type="evidence" value="ECO:0007669"/>
    <property type="project" value="UniProtKB-UniRule"/>
</dbReference>
<evidence type="ECO:0000256" key="1">
    <source>
        <dbReference type="ARBA" id="ARBA00004613"/>
    </source>
</evidence>
<comment type="caution">
    <text evidence="9">The sequence shown here is derived from an EMBL/GenBank/DDBJ whole genome shotgun (WGS) entry which is preliminary data.</text>
</comment>
<comment type="similarity">
    <text evidence="2 8">Belongs to the peptidase S10 family.</text>
</comment>
<dbReference type="PROSITE" id="PS00131">
    <property type="entry name" value="CARBOXYPEPT_SER_SER"/>
    <property type="match status" value="1"/>
</dbReference>
<dbReference type="InterPro" id="IPR029058">
    <property type="entry name" value="AB_hydrolase_fold"/>
</dbReference>
<dbReference type="InterPro" id="IPR033124">
    <property type="entry name" value="Ser_caboxypep_his_AS"/>
</dbReference>
<dbReference type="AlphaFoldDB" id="A0A8X8WQY6"/>
<dbReference type="Gene3D" id="3.40.50.1820">
    <property type="entry name" value="alpha/beta hydrolase"/>
    <property type="match status" value="1"/>
</dbReference>
<dbReference type="PRINTS" id="PR00724">
    <property type="entry name" value="CRBOXYPTASEC"/>
</dbReference>